<keyword evidence="4" id="KW-0732">Signal</keyword>
<protein>
    <recommendedName>
        <fullName evidence="6">FAD-binding domain-containing protein</fullName>
    </recommendedName>
</protein>
<feature type="region of interest" description="Disordered" evidence="3">
    <location>
        <begin position="192"/>
        <end position="222"/>
    </location>
</feature>
<name>A0A7S2Q0C8_9STRA</name>
<dbReference type="AlphaFoldDB" id="A0A7S2Q0C8"/>
<evidence type="ECO:0000313" key="5">
    <source>
        <dbReference type="EMBL" id="CAD9627674.1"/>
    </source>
</evidence>
<dbReference type="EMBL" id="HBGZ01030104">
    <property type="protein sequence ID" value="CAD9627674.1"/>
    <property type="molecule type" value="Transcribed_RNA"/>
</dbReference>
<evidence type="ECO:0000256" key="2">
    <source>
        <dbReference type="ARBA" id="ARBA00023033"/>
    </source>
</evidence>
<accession>A0A7S2Q0C8</accession>
<feature type="signal peptide" evidence="4">
    <location>
        <begin position="1"/>
        <end position="17"/>
    </location>
</feature>
<reference evidence="5" key="1">
    <citation type="submission" date="2021-01" db="EMBL/GenBank/DDBJ databases">
        <authorList>
            <person name="Corre E."/>
            <person name="Pelletier E."/>
            <person name="Niang G."/>
            <person name="Scheremetjew M."/>
            <person name="Finn R."/>
            <person name="Kale V."/>
            <person name="Holt S."/>
            <person name="Cochrane G."/>
            <person name="Meng A."/>
            <person name="Brown T."/>
            <person name="Cohen L."/>
        </authorList>
    </citation>
    <scope>NUCLEOTIDE SEQUENCE</scope>
    <source>
        <strain evidence="5">SM1012Den-03</strain>
    </source>
</reference>
<dbReference type="PANTHER" id="PTHR13789">
    <property type="entry name" value="MONOOXYGENASE"/>
    <property type="match status" value="1"/>
</dbReference>
<keyword evidence="2" id="KW-0503">Monooxygenase</keyword>
<dbReference type="InterPro" id="IPR036188">
    <property type="entry name" value="FAD/NAD-bd_sf"/>
</dbReference>
<sequence>MMTSLLSFLSIVWTVTSLCTSRPSIKHPPQNHPDHDVIIVGGSICGLATSVALKTQLSPINVQIYERATSLKPTGALLSLFPNGMTALQNILGSLQTKSETKATLFDVLNQQSVSSQCTIIKQVQEGKVTDERVVKSVDKSNEGKSPGRFILWYQLQNILLEALESASLVDENCISLGCEFQSYSFDNSTKKKQRPLTRESNQHSNLGPTWAKSHLRKRVNY</sequence>
<evidence type="ECO:0008006" key="6">
    <source>
        <dbReference type="Google" id="ProtNLM"/>
    </source>
</evidence>
<proteinExistence type="predicted"/>
<dbReference type="InterPro" id="IPR050493">
    <property type="entry name" value="FAD-dep_Monooxygenase_BioMet"/>
</dbReference>
<evidence type="ECO:0000256" key="1">
    <source>
        <dbReference type="ARBA" id="ARBA00023002"/>
    </source>
</evidence>
<gene>
    <name evidence="5" type="ORF">SMAR0320_LOCUS21441</name>
</gene>
<evidence type="ECO:0000256" key="4">
    <source>
        <dbReference type="SAM" id="SignalP"/>
    </source>
</evidence>
<feature type="chain" id="PRO_5030717529" description="FAD-binding domain-containing protein" evidence="4">
    <location>
        <begin position="18"/>
        <end position="222"/>
    </location>
</feature>
<dbReference type="Gene3D" id="3.50.50.60">
    <property type="entry name" value="FAD/NAD(P)-binding domain"/>
    <property type="match status" value="1"/>
</dbReference>
<organism evidence="5">
    <name type="scientific">Skeletonema marinoi</name>
    <dbReference type="NCBI Taxonomy" id="267567"/>
    <lineage>
        <taxon>Eukaryota</taxon>
        <taxon>Sar</taxon>
        <taxon>Stramenopiles</taxon>
        <taxon>Ochrophyta</taxon>
        <taxon>Bacillariophyta</taxon>
        <taxon>Coscinodiscophyceae</taxon>
        <taxon>Thalassiosirophycidae</taxon>
        <taxon>Thalassiosirales</taxon>
        <taxon>Skeletonemataceae</taxon>
        <taxon>Skeletonema</taxon>
        <taxon>Skeletonema marinoi-dohrnii complex</taxon>
    </lineage>
</organism>
<dbReference type="SUPFAM" id="SSF51905">
    <property type="entry name" value="FAD/NAD(P)-binding domain"/>
    <property type="match status" value="1"/>
</dbReference>
<dbReference type="PANTHER" id="PTHR13789:SF309">
    <property type="entry name" value="PUTATIVE (AFU_ORTHOLOGUE AFUA_6G14510)-RELATED"/>
    <property type="match status" value="1"/>
</dbReference>
<dbReference type="GO" id="GO:0004497">
    <property type="term" value="F:monooxygenase activity"/>
    <property type="evidence" value="ECO:0007669"/>
    <property type="project" value="UniProtKB-KW"/>
</dbReference>
<keyword evidence="1" id="KW-0560">Oxidoreductase</keyword>
<evidence type="ECO:0000256" key="3">
    <source>
        <dbReference type="SAM" id="MobiDB-lite"/>
    </source>
</evidence>